<gene>
    <name evidence="9" type="ORF">M408DRAFT_74092</name>
    <name evidence="10" type="ORF">M408DRAFT_74167</name>
</gene>
<dbReference type="InterPro" id="IPR007225">
    <property type="entry name" value="EXOC6/Sec15"/>
</dbReference>
<feature type="region of interest" description="Disordered" evidence="6">
    <location>
        <begin position="755"/>
        <end position="777"/>
    </location>
</feature>
<dbReference type="GO" id="GO:0090522">
    <property type="term" value="P:vesicle tethering involved in exocytosis"/>
    <property type="evidence" value="ECO:0007669"/>
    <property type="project" value="UniProtKB-UniRule"/>
</dbReference>
<comment type="similarity">
    <text evidence="1 5">Belongs to the SEC15 family.</text>
</comment>
<dbReference type="InterPro" id="IPR046361">
    <property type="entry name" value="EXOC6/Sec15_C"/>
</dbReference>
<evidence type="ECO:0000259" key="8">
    <source>
        <dbReference type="Pfam" id="PF20651"/>
    </source>
</evidence>
<protein>
    <recommendedName>
        <fullName evidence="5">Exocyst complex component SEC15</fullName>
    </recommendedName>
</protein>
<organism evidence="9 11">
    <name type="scientific">Serendipita vermifera MAFF 305830</name>
    <dbReference type="NCBI Taxonomy" id="933852"/>
    <lineage>
        <taxon>Eukaryota</taxon>
        <taxon>Fungi</taxon>
        <taxon>Dikarya</taxon>
        <taxon>Basidiomycota</taxon>
        <taxon>Agaricomycotina</taxon>
        <taxon>Agaricomycetes</taxon>
        <taxon>Sebacinales</taxon>
        <taxon>Serendipitaceae</taxon>
        <taxon>Serendipita</taxon>
    </lineage>
</organism>
<dbReference type="GO" id="GO:0016020">
    <property type="term" value="C:membrane"/>
    <property type="evidence" value="ECO:0007669"/>
    <property type="project" value="TreeGrafter"/>
</dbReference>
<evidence type="ECO:0000256" key="4">
    <source>
        <dbReference type="ARBA" id="ARBA00023054"/>
    </source>
</evidence>
<evidence type="ECO:0000313" key="10">
    <source>
        <dbReference type="EMBL" id="KIM25565.1"/>
    </source>
</evidence>
<reference evidence="11" key="2">
    <citation type="submission" date="2015-01" db="EMBL/GenBank/DDBJ databases">
        <title>Evolutionary Origins and Diversification of the Mycorrhizal Mutualists.</title>
        <authorList>
            <consortium name="DOE Joint Genome Institute"/>
            <consortium name="Mycorrhizal Genomics Consortium"/>
            <person name="Kohler A."/>
            <person name="Kuo A."/>
            <person name="Nagy L.G."/>
            <person name="Floudas D."/>
            <person name="Copeland A."/>
            <person name="Barry K.W."/>
            <person name="Cichocki N."/>
            <person name="Veneault-Fourrey C."/>
            <person name="LaButti K."/>
            <person name="Lindquist E.A."/>
            <person name="Lipzen A."/>
            <person name="Lundell T."/>
            <person name="Morin E."/>
            <person name="Murat C."/>
            <person name="Riley R."/>
            <person name="Ohm R."/>
            <person name="Sun H."/>
            <person name="Tunlid A."/>
            <person name="Henrissat B."/>
            <person name="Grigoriev I.V."/>
            <person name="Hibbett D.S."/>
            <person name="Martin F."/>
        </authorList>
    </citation>
    <scope>NUCLEOTIDE SEQUENCE [LARGE SCALE GENOMIC DNA]</scope>
    <source>
        <strain evidence="11">MAFF 305830</strain>
    </source>
</reference>
<evidence type="ECO:0000259" key="7">
    <source>
        <dbReference type="Pfam" id="PF04091"/>
    </source>
</evidence>
<dbReference type="InterPro" id="IPR042045">
    <property type="entry name" value="EXOC6/Sec15_C_dom1"/>
</dbReference>
<dbReference type="PANTHER" id="PTHR12702">
    <property type="entry name" value="SEC15"/>
    <property type="match status" value="1"/>
</dbReference>
<evidence type="ECO:0000256" key="1">
    <source>
        <dbReference type="ARBA" id="ARBA00007944"/>
    </source>
</evidence>
<feature type="compositionally biased region" description="Basic and acidic residues" evidence="6">
    <location>
        <begin position="758"/>
        <end position="770"/>
    </location>
</feature>
<dbReference type="Proteomes" id="UP000054097">
    <property type="component" value="Unassembled WGS sequence"/>
</dbReference>
<dbReference type="Gene3D" id="1.10.357.30">
    <property type="entry name" value="Exocyst complex subunit Sec15 C-terminal domain, N-terminal subdomain"/>
    <property type="match status" value="1"/>
</dbReference>
<evidence type="ECO:0000256" key="6">
    <source>
        <dbReference type="SAM" id="MobiDB-lite"/>
    </source>
</evidence>
<reference evidence="9 11" key="1">
    <citation type="submission" date="2014-04" db="EMBL/GenBank/DDBJ databases">
        <authorList>
            <consortium name="DOE Joint Genome Institute"/>
            <person name="Kuo A."/>
            <person name="Zuccaro A."/>
            <person name="Kohler A."/>
            <person name="Nagy L.G."/>
            <person name="Floudas D."/>
            <person name="Copeland A."/>
            <person name="Barry K.W."/>
            <person name="Cichocki N."/>
            <person name="Veneault-Fourrey C."/>
            <person name="LaButti K."/>
            <person name="Lindquist E.A."/>
            <person name="Lipzen A."/>
            <person name="Lundell T."/>
            <person name="Morin E."/>
            <person name="Murat C."/>
            <person name="Sun H."/>
            <person name="Tunlid A."/>
            <person name="Henrissat B."/>
            <person name="Grigoriev I.V."/>
            <person name="Hibbett D.S."/>
            <person name="Martin F."/>
            <person name="Nordberg H.P."/>
            <person name="Cantor M.N."/>
            <person name="Hua S.X."/>
        </authorList>
    </citation>
    <scope>NUCLEOTIDE SEQUENCE [LARGE SCALE GENOMIC DNA]</scope>
    <source>
        <strain evidence="9 11">MAFF 305830</strain>
    </source>
</reference>
<dbReference type="InterPro" id="IPR042044">
    <property type="entry name" value="EXOC6PINT-1/Sec15/Tip20_C_dom2"/>
</dbReference>
<dbReference type="InterPro" id="IPR048359">
    <property type="entry name" value="EXOC6_Sec15_N"/>
</dbReference>
<dbReference type="AlphaFoldDB" id="A0A0C3B006"/>
<dbReference type="GO" id="GO:0000145">
    <property type="term" value="C:exocyst"/>
    <property type="evidence" value="ECO:0007669"/>
    <property type="project" value="UniProtKB-UniRule"/>
</dbReference>
<dbReference type="Pfam" id="PF20651">
    <property type="entry name" value="EXOC6_Sec15_N"/>
    <property type="match status" value="1"/>
</dbReference>
<dbReference type="Gene3D" id="1.20.58.670">
    <property type="entry name" value="Dsl1p vesicle tethering complex, Tip20p subunit, domain D"/>
    <property type="match status" value="1"/>
</dbReference>
<evidence type="ECO:0000256" key="5">
    <source>
        <dbReference type="PIRNR" id="PIRNR025007"/>
    </source>
</evidence>
<name>A0A0C3B006_SERVB</name>
<keyword evidence="2 5" id="KW-0813">Transport</keyword>
<accession>A0A0C3B006</accession>
<reference evidence="9" key="3">
    <citation type="submission" date="2015-02" db="EMBL/GenBank/DDBJ databases">
        <title>Evolutionary Origins and Diversification of the Mycorrhizal Mutualists.</title>
        <authorList>
            <consortium name="DOE Joint Genome Institute"/>
            <consortium name="Mycorrhizal Genomics Consortium"/>
            <person name="Kohler A."/>
            <person name="Kuo A."/>
            <person name="Nagy L.G."/>
            <person name="Floudas D."/>
            <person name="Copeland A."/>
            <person name="Barry K.W."/>
            <person name="Cichocki N."/>
            <person name="Veneault-Fourrey C."/>
            <person name="LaButti K."/>
            <person name="Lindquist E.A."/>
            <person name="Lipzen A."/>
            <person name="Lundell T."/>
            <person name="Morin E."/>
            <person name="Murat C."/>
            <person name="Riley R."/>
            <person name="Ohm R."/>
            <person name="Sun H."/>
            <person name="Tunlid A."/>
            <person name="Henrissat B."/>
            <person name="Grigoriev I.V."/>
            <person name="Hibbett D.S."/>
            <person name="Martin F."/>
        </authorList>
    </citation>
    <scope>NUCLEOTIDE SEQUENCE</scope>
    <source>
        <strain evidence="9 11">MAFF 305830</strain>
    </source>
</reference>
<dbReference type="EMBL" id="KN824313">
    <property type="protein sequence ID" value="KIM25559.1"/>
    <property type="molecule type" value="Genomic_DNA"/>
</dbReference>
<comment type="function">
    <text evidence="5">Component of the exocyst complex involved in the docking of exocytic vesicles with fusion sites on the plasma membrane.</text>
</comment>
<dbReference type="PANTHER" id="PTHR12702:SF0">
    <property type="entry name" value="EXOCYST COMPLEX COMPONENT 6"/>
    <property type="match status" value="1"/>
</dbReference>
<dbReference type="GO" id="GO:0006886">
    <property type="term" value="P:intracellular protein transport"/>
    <property type="evidence" value="ECO:0007669"/>
    <property type="project" value="InterPro"/>
</dbReference>
<dbReference type="HOGENOM" id="CLU_009437_2_0_1"/>
<feature type="domain" description="Exocyst complex component EXOC6/Sec15 N-terminal" evidence="8">
    <location>
        <begin position="56"/>
        <end position="224"/>
    </location>
</feature>
<evidence type="ECO:0000256" key="2">
    <source>
        <dbReference type="ARBA" id="ARBA00022448"/>
    </source>
</evidence>
<dbReference type="GO" id="GO:0006893">
    <property type="term" value="P:Golgi to plasma membrane transport"/>
    <property type="evidence" value="ECO:0007669"/>
    <property type="project" value="TreeGrafter"/>
</dbReference>
<dbReference type="OrthoDB" id="10267033at2759"/>
<keyword evidence="4" id="KW-0175">Coiled coil</keyword>
<dbReference type="Pfam" id="PF04091">
    <property type="entry name" value="Sec15_C"/>
    <property type="match status" value="1"/>
</dbReference>
<dbReference type="EMBL" id="KN824313">
    <property type="protein sequence ID" value="KIM25565.1"/>
    <property type="molecule type" value="Genomic_DNA"/>
</dbReference>
<evidence type="ECO:0000256" key="3">
    <source>
        <dbReference type="ARBA" id="ARBA00022483"/>
    </source>
</evidence>
<keyword evidence="3 5" id="KW-0268">Exocytosis</keyword>
<dbReference type="STRING" id="933852.A0A0C3B006"/>
<keyword evidence="11" id="KW-1185">Reference proteome</keyword>
<dbReference type="PIRSF" id="PIRSF025007">
    <property type="entry name" value="Sec15"/>
    <property type="match status" value="1"/>
</dbReference>
<evidence type="ECO:0000313" key="9">
    <source>
        <dbReference type="EMBL" id="KIM25559.1"/>
    </source>
</evidence>
<feature type="domain" description="Exocyst complex subunit EXOC6/Sec15 C-terminal" evidence="7">
    <location>
        <begin position="402"/>
        <end position="747"/>
    </location>
</feature>
<proteinExistence type="inferred from homology"/>
<evidence type="ECO:0000313" key="11">
    <source>
        <dbReference type="Proteomes" id="UP000054097"/>
    </source>
</evidence>
<sequence>MAGRGRKPKFAEADIDQQLQQIHLLDPSSTSENLEQLGPIIKNIHATRQQDAYLRTLKNLAESKEAEIQQICGDNYQDFVSSVSTMLNVRSSTNTLRDRIISLDDSVEQAGRALAEKKKGLLKAKKAAMHLDEAIETLQACLRLLDLVNRIGELIKQGKYYSALRSLDDIRRLPPTSLSQTPFFTYLLSSLPAYRTQIKDAVTASLKTWLFDLRNVSRQVGKLALEAMEERNNKWTIRKQKEPQLRLCRLGGAVEMITSEKIEYDVLDNPKLHVDFKPLYQCILIYTALDTLDELQRSYQADRKTQSTLILSSQLSLKSLPDLTQEITGFFIAETHVLQNTRGFRSQREVDELWEGVLERLKSSVASELETESNPDTFLKVKECLLAFTITMESYGYDCRLLHELILLLFGKYAIILERQYEKTFDDIVLEDDNTPLRVDTEEDLAAVISDCWLTQTARADFARQGCVRIIPLTLPFSETFYRCCSNIRSFVEKFYQFVEGVSQHHRDIDELLGTSLDRLLTKHISDKLSIKLKDSHALSQIAQIISTLEYFEAACGEIEQNLASLRSTQRGGSIRLACRPSFTQTLQNALRRIEDIISSKLVESFEMSEYEWTPDSSSGGPSIYVIQMVMWLTTTMENMDLQDVYKNTVYQGAVQFIAENLMDYLVGSSVQRMNEAAISNILVEVDFIEQSLRDSGQSHLSSNFERLKLLASIPLNNHVQEYLNPSIRQASYASIQPKELAAVLEKLSRFGASSRNSQERERGERRRTEAAAVARL</sequence>